<evidence type="ECO:0000259" key="3">
    <source>
        <dbReference type="Pfam" id="PF13193"/>
    </source>
</evidence>
<dbReference type="Gene3D" id="3.40.50.12780">
    <property type="entry name" value="N-terminal domain of ligase-like"/>
    <property type="match status" value="1"/>
</dbReference>
<evidence type="ECO:0000259" key="2">
    <source>
        <dbReference type="Pfam" id="PF00501"/>
    </source>
</evidence>
<dbReference type="Pfam" id="PF00501">
    <property type="entry name" value="AMP-binding"/>
    <property type="match status" value="1"/>
</dbReference>
<proteinExistence type="inferred from homology"/>
<dbReference type="EC" id="6.2.1.17" evidence="5"/>
<dbReference type="Proteomes" id="UP000274391">
    <property type="component" value="Unassembled WGS sequence"/>
</dbReference>
<dbReference type="SUPFAM" id="SSF56801">
    <property type="entry name" value="Acetyl-CoA synthetase-like"/>
    <property type="match status" value="1"/>
</dbReference>
<comment type="similarity">
    <text evidence="1">Belongs to the ATP-dependent AMP-binding enzyme family.</text>
</comment>
<name>A0A3P3VTH5_9MICO</name>
<dbReference type="InterPro" id="IPR020845">
    <property type="entry name" value="AMP-binding_CS"/>
</dbReference>
<dbReference type="OrthoDB" id="9803968at2"/>
<accession>A0A3P3VTH5</accession>
<keyword evidence="6" id="KW-1185">Reference proteome</keyword>
<evidence type="ECO:0000259" key="4">
    <source>
        <dbReference type="Pfam" id="PF16177"/>
    </source>
</evidence>
<dbReference type="RefSeq" id="WP_124973195.1">
    <property type="nucleotide sequence ID" value="NZ_RQVS01000012.1"/>
</dbReference>
<dbReference type="GO" id="GO:0050218">
    <property type="term" value="F:propionate-CoA ligase activity"/>
    <property type="evidence" value="ECO:0007669"/>
    <property type="project" value="UniProtKB-EC"/>
</dbReference>
<dbReference type="PANTHER" id="PTHR43347">
    <property type="entry name" value="ACYL-COA SYNTHETASE"/>
    <property type="match status" value="1"/>
</dbReference>
<dbReference type="InterPro" id="IPR032387">
    <property type="entry name" value="ACAS_N"/>
</dbReference>
<dbReference type="InterPro" id="IPR025110">
    <property type="entry name" value="AMP-bd_C"/>
</dbReference>
<organism evidence="5 6">
    <name type="scientific">Gulosibacter macacae</name>
    <dbReference type="NCBI Taxonomy" id="2488791"/>
    <lineage>
        <taxon>Bacteria</taxon>
        <taxon>Bacillati</taxon>
        <taxon>Actinomycetota</taxon>
        <taxon>Actinomycetes</taxon>
        <taxon>Micrococcales</taxon>
        <taxon>Microbacteriaceae</taxon>
        <taxon>Gulosibacter</taxon>
    </lineage>
</organism>
<feature type="domain" description="Acetyl-coenzyme A synthetase N-terminal" evidence="4">
    <location>
        <begin position="17"/>
        <end position="71"/>
    </location>
</feature>
<dbReference type="PROSITE" id="PS00455">
    <property type="entry name" value="AMP_BINDING"/>
    <property type="match status" value="1"/>
</dbReference>
<sequence>MTDALLTPNQPVRDDHYAPVWQRSIDDPEGFWLETAELIDWHRKPTRAVEMRSDTEWRWFPDGELNTCYNAVDRHVEAGNGDRTAIIYDSAMTGTQSRISYAELQEHVARFAGVLRNAGVGVGDRVLIYLPMIPEAIISMLACARIGAIHSVVFGGFASSELAVRLNDAEPKVIVTTNGGLEPNRVVEYLPIIEKALARSSDSVETVIVAERSRIPGSAADYQGGPVRYLDWKEAECAAEPVAPVPVPANHPAYILYTSGTTGNPKGIVRDTGGHAVALTRSMSKIYGIGAGDVFWTASDVGWVVGHSYIVYAPLLAGATTLIYEGKPVGTPDSGAFFRVIEQYGVKVLFTAPTAVRAIRREDPELEGANRHDISSLEALFLAGERTDPETYHWLNDGLHCPVIDHWWQTETGWAICVNPRGIELLPSKPGSTSVPCPGVDLRILDAAGNDVTEPGVEGNIALKLPLPPGYLLTVWGDPERFSRSYLEAFPGYYATGDSGYVDEDGFVYVMGRTDDVINVAGHRLSTGALEEVLAMHDAVAEAAVVGVADALKGSRAYGIVTLKHGFEVEDAVLEKELVALVREHIGPVAAFRDVAVVARLPKTRSGKILRKTIRQILDGEKYQVPPTIEDITVLDDLLALAPQPDVVPATGMFTVPIRTVAQN</sequence>
<feature type="domain" description="AMP-binding enzyme C-terminal" evidence="3">
    <location>
        <begin position="530"/>
        <end position="608"/>
    </location>
</feature>
<feature type="domain" description="AMP-dependent synthetase/ligase" evidence="2">
    <location>
        <begin position="78"/>
        <end position="465"/>
    </location>
</feature>
<dbReference type="Gene3D" id="3.30.300.30">
    <property type="match status" value="1"/>
</dbReference>
<protein>
    <submittedName>
        <fullName evidence="5">Propionyl-CoA synthetase</fullName>
        <ecNumber evidence="5">6.2.1.17</ecNumber>
    </submittedName>
</protein>
<dbReference type="InterPro" id="IPR045851">
    <property type="entry name" value="AMP-bd_C_sf"/>
</dbReference>
<dbReference type="EMBL" id="RQVS01000012">
    <property type="protein sequence ID" value="RRJ86122.1"/>
    <property type="molecule type" value="Genomic_DNA"/>
</dbReference>
<gene>
    <name evidence="5" type="primary">prpE</name>
    <name evidence="5" type="synonym">yahU</name>
    <name evidence="5" type="ORF">EG850_10400</name>
</gene>
<evidence type="ECO:0000313" key="5">
    <source>
        <dbReference type="EMBL" id="RRJ86122.1"/>
    </source>
</evidence>
<dbReference type="InterPro" id="IPR042099">
    <property type="entry name" value="ANL_N_sf"/>
</dbReference>
<reference evidence="5 6" key="1">
    <citation type="submission" date="2018-11" db="EMBL/GenBank/DDBJ databases">
        <title>YIM 102482-1 draft genome.</title>
        <authorList>
            <person name="Li G."/>
            <person name="Jiang Y."/>
        </authorList>
    </citation>
    <scope>NUCLEOTIDE SEQUENCE [LARGE SCALE GENOMIC DNA]</scope>
    <source>
        <strain evidence="5 6">YIM 102482-1</strain>
    </source>
</reference>
<dbReference type="Pfam" id="PF13193">
    <property type="entry name" value="AMP-binding_C"/>
    <property type="match status" value="1"/>
</dbReference>
<comment type="caution">
    <text evidence="5">The sequence shown here is derived from an EMBL/GenBank/DDBJ whole genome shotgun (WGS) entry which is preliminary data.</text>
</comment>
<dbReference type="Pfam" id="PF16177">
    <property type="entry name" value="ACAS_N"/>
    <property type="match status" value="1"/>
</dbReference>
<keyword evidence="5" id="KW-0436">Ligase</keyword>
<evidence type="ECO:0000313" key="6">
    <source>
        <dbReference type="Proteomes" id="UP000274391"/>
    </source>
</evidence>
<dbReference type="AlphaFoldDB" id="A0A3P3VTH5"/>
<dbReference type="InterPro" id="IPR000873">
    <property type="entry name" value="AMP-dep_synth/lig_dom"/>
</dbReference>
<dbReference type="PANTHER" id="PTHR43347:SF3">
    <property type="entry name" value="ACYL-COA SYNTHETASE SHORT-CHAIN FAMILY MEMBER 3, MITOCHONDRIAL"/>
    <property type="match status" value="1"/>
</dbReference>
<evidence type="ECO:0000256" key="1">
    <source>
        <dbReference type="ARBA" id="ARBA00006432"/>
    </source>
</evidence>